<dbReference type="EMBL" id="BAAAVT010000015">
    <property type="protein sequence ID" value="GAA3070733.1"/>
    <property type="molecule type" value="Genomic_DNA"/>
</dbReference>
<accession>A0ABP6M0L9</accession>
<protein>
    <submittedName>
        <fullName evidence="2">Uncharacterized protein</fullName>
    </submittedName>
</protein>
<gene>
    <name evidence="2" type="ORF">GCM10010529_23780</name>
</gene>
<dbReference type="RefSeq" id="WP_344680947.1">
    <property type="nucleotide sequence ID" value="NZ_BAAAVT010000015.1"/>
</dbReference>
<name>A0ABP6M0L9_9MICC</name>
<keyword evidence="1" id="KW-1133">Transmembrane helix</keyword>
<keyword evidence="1" id="KW-0812">Transmembrane</keyword>
<reference evidence="3" key="1">
    <citation type="journal article" date="2019" name="Int. J. Syst. Evol. Microbiol.">
        <title>The Global Catalogue of Microorganisms (GCM) 10K type strain sequencing project: providing services to taxonomists for standard genome sequencing and annotation.</title>
        <authorList>
            <consortium name="The Broad Institute Genomics Platform"/>
            <consortium name="The Broad Institute Genome Sequencing Center for Infectious Disease"/>
            <person name="Wu L."/>
            <person name="Ma J."/>
        </authorList>
    </citation>
    <scope>NUCLEOTIDE SEQUENCE [LARGE SCALE GENOMIC DNA]</scope>
    <source>
        <strain evidence="3">JCM 14309</strain>
    </source>
</reference>
<sequence>MTRPDVPNKADPQLAQTRRALRHLPGGARALTWPLVALVLIHTLIIGLWVAPSTPARDAVGQEWVREYIQPWFGQNWSIFAPNPRRVAVTFEIRAIVEDPDTGETARTDWADLIDNEDGIVAGNPFPARTAKISRRTVDRLHAAISDMNAEQRDWLKASYTDTSVDQLRERLSDVIGGAGADDINRYMTADAAATRIATGAAEAIWGGDGEILHVQYRTSTRPAPSWDDEERMIDDTTRTEREYGWRAATDLTDEEIAHFAPYLEQGGDWR</sequence>
<evidence type="ECO:0000256" key="1">
    <source>
        <dbReference type="SAM" id="Phobius"/>
    </source>
</evidence>
<dbReference type="InterPro" id="IPR043857">
    <property type="entry name" value="DUF5819"/>
</dbReference>
<keyword evidence="1" id="KW-0472">Membrane</keyword>
<dbReference type="Pfam" id="PF19136">
    <property type="entry name" value="DUF5819"/>
    <property type="match status" value="1"/>
</dbReference>
<evidence type="ECO:0000313" key="2">
    <source>
        <dbReference type="EMBL" id="GAA3070733.1"/>
    </source>
</evidence>
<dbReference type="Proteomes" id="UP001500236">
    <property type="component" value="Unassembled WGS sequence"/>
</dbReference>
<organism evidence="2 3">
    <name type="scientific">Nesterenkonia aethiopica</name>
    <dbReference type="NCBI Taxonomy" id="269144"/>
    <lineage>
        <taxon>Bacteria</taxon>
        <taxon>Bacillati</taxon>
        <taxon>Actinomycetota</taxon>
        <taxon>Actinomycetes</taxon>
        <taxon>Micrococcales</taxon>
        <taxon>Micrococcaceae</taxon>
        <taxon>Nesterenkonia</taxon>
    </lineage>
</organism>
<proteinExistence type="predicted"/>
<comment type="caution">
    <text evidence="2">The sequence shown here is derived from an EMBL/GenBank/DDBJ whole genome shotgun (WGS) entry which is preliminary data.</text>
</comment>
<keyword evidence="3" id="KW-1185">Reference proteome</keyword>
<evidence type="ECO:0000313" key="3">
    <source>
        <dbReference type="Proteomes" id="UP001500236"/>
    </source>
</evidence>
<feature type="transmembrane region" description="Helical" evidence="1">
    <location>
        <begin position="31"/>
        <end position="51"/>
    </location>
</feature>